<comment type="pathway">
    <text evidence="1 9 10">Carbohydrate degradation; glycolysis; D-glyceraldehyde 3-phosphate from glycerone phosphate: step 1/1.</text>
</comment>
<feature type="binding site" evidence="9">
    <location>
        <position position="176"/>
    </location>
    <ligand>
        <name>substrate</name>
    </ligand>
</feature>
<keyword evidence="6 9" id="KW-0963">Cytoplasm</keyword>
<accession>A0A101HQN4</accession>
<comment type="subcellular location">
    <subcellularLocation>
        <location evidence="9 10">Cytoplasm</location>
    </subcellularLocation>
</comment>
<dbReference type="EC" id="5.3.1.1" evidence="3 9"/>
<comment type="function">
    <text evidence="9">Involved in the gluconeogenesis. Catalyzes stereospecifically the conversion of dihydroxyacetone phosphate (DHAP) to D-glyceraldehyde-3-phosphate (G3P).</text>
</comment>
<dbReference type="PANTHER" id="PTHR21139">
    <property type="entry name" value="TRIOSEPHOSPHATE ISOMERASE"/>
    <property type="match status" value="1"/>
</dbReference>
<dbReference type="InterPro" id="IPR022896">
    <property type="entry name" value="TrioseP_Isoase_bac/euk"/>
</dbReference>
<evidence type="ECO:0000313" key="12">
    <source>
        <dbReference type="Proteomes" id="UP000054705"/>
    </source>
</evidence>
<dbReference type="GO" id="GO:0006096">
    <property type="term" value="P:glycolytic process"/>
    <property type="evidence" value="ECO:0007669"/>
    <property type="project" value="UniProtKB-UniRule"/>
</dbReference>
<dbReference type="InterPro" id="IPR020861">
    <property type="entry name" value="Triosephosphate_isomerase_AS"/>
</dbReference>
<dbReference type="UniPathway" id="UPA00109">
    <property type="reaction ID" value="UER00189"/>
</dbReference>
<comment type="pathway">
    <text evidence="9 10">Carbohydrate biosynthesis; gluconeogenesis.</text>
</comment>
<evidence type="ECO:0000256" key="3">
    <source>
        <dbReference type="ARBA" id="ARBA00011940"/>
    </source>
</evidence>
<dbReference type="GO" id="GO:0019563">
    <property type="term" value="P:glycerol catabolic process"/>
    <property type="evidence" value="ECO:0007669"/>
    <property type="project" value="TreeGrafter"/>
</dbReference>
<protein>
    <recommendedName>
        <fullName evidence="4 9">Triosephosphate isomerase</fullName>
        <shortName evidence="9">TIM</shortName>
        <shortName evidence="9">TPI</shortName>
        <ecNumber evidence="3 9">5.3.1.1</ecNumber>
    </recommendedName>
    <alternativeName>
        <fullName evidence="9">Triose-phosphate isomerase</fullName>
    </alternativeName>
</protein>
<feature type="active site" description="Electrophile" evidence="9">
    <location>
        <position position="97"/>
    </location>
</feature>
<feature type="binding site" evidence="9">
    <location>
        <begin position="10"/>
        <end position="12"/>
    </location>
    <ligand>
        <name>substrate</name>
    </ligand>
</feature>
<proteinExistence type="inferred from homology"/>
<dbReference type="GO" id="GO:0046166">
    <property type="term" value="P:glyceraldehyde-3-phosphate biosynthetic process"/>
    <property type="evidence" value="ECO:0007669"/>
    <property type="project" value="TreeGrafter"/>
</dbReference>
<comment type="catalytic activity">
    <reaction evidence="9 10">
        <text>D-glyceraldehyde 3-phosphate = dihydroxyacetone phosphate</text>
        <dbReference type="Rhea" id="RHEA:18585"/>
        <dbReference type="ChEBI" id="CHEBI:57642"/>
        <dbReference type="ChEBI" id="CHEBI:59776"/>
        <dbReference type="EC" id="5.3.1.1"/>
    </reaction>
</comment>
<dbReference type="CDD" id="cd00311">
    <property type="entry name" value="TIM"/>
    <property type="match status" value="1"/>
</dbReference>
<evidence type="ECO:0000256" key="4">
    <source>
        <dbReference type="ARBA" id="ARBA00019397"/>
    </source>
</evidence>
<dbReference type="AlphaFoldDB" id="A0A101HQN4"/>
<dbReference type="GO" id="GO:0004807">
    <property type="term" value="F:triose-phosphate isomerase activity"/>
    <property type="evidence" value="ECO:0007669"/>
    <property type="project" value="UniProtKB-UniRule"/>
</dbReference>
<dbReference type="HAMAP" id="MF_00147_B">
    <property type="entry name" value="TIM_B"/>
    <property type="match status" value="1"/>
</dbReference>
<dbReference type="GO" id="GO:0006094">
    <property type="term" value="P:gluconeogenesis"/>
    <property type="evidence" value="ECO:0007669"/>
    <property type="project" value="UniProtKB-UniRule"/>
</dbReference>
<dbReference type="InterPro" id="IPR035990">
    <property type="entry name" value="TIM_sf"/>
</dbReference>
<comment type="similarity">
    <text evidence="2 9 10">Belongs to the triosephosphate isomerase family.</text>
</comment>
<dbReference type="PATRIC" id="fig|110500.4.peg.145"/>
<dbReference type="PANTHER" id="PTHR21139:SF42">
    <property type="entry name" value="TRIOSEPHOSPHATE ISOMERASE"/>
    <property type="match status" value="1"/>
</dbReference>
<reference evidence="12" key="1">
    <citation type="journal article" date="2015" name="MBio">
        <title>Genome-Resolved Metagenomic Analysis Reveals Roles for Candidate Phyla and Other Microbial Community Members in Biogeochemical Transformations in Oil Reservoirs.</title>
        <authorList>
            <person name="Hu P."/>
            <person name="Tom L."/>
            <person name="Singh A."/>
            <person name="Thomas B.C."/>
            <person name="Baker B.J."/>
            <person name="Piceno Y.M."/>
            <person name="Andersen G.L."/>
            <person name="Banfield J.F."/>
        </authorList>
    </citation>
    <scope>NUCLEOTIDE SEQUENCE [LARGE SCALE GENOMIC DNA]</scope>
</reference>
<keyword evidence="5 9" id="KW-0312">Gluconeogenesis</keyword>
<dbReference type="InterPro" id="IPR000652">
    <property type="entry name" value="Triosephosphate_isomerase"/>
</dbReference>
<evidence type="ECO:0000256" key="6">
    <source>
        <dbReference type="ARBA" id="ARBA00022490"/>
    </source>
</evidence>
<feature type="binding site" evidence="9">
    <location>
        <position position="216"/>
    </location>
    <ligand>
        <name>substrate</name>
    </ligand>
</feature>
<dbReference type="EMBL" id="LGGS01000163">
    <property type="protein sequence ID" value="KUK81275.1"/>
    <property type="molecule type" value="Genomic_DNA"/>
</dbReference>
<dbReference type="Gene3D" id="3.20.20.70">
    <property type="entry name" value="Aldolase class I"/>
    <property type="match status" value="1"/>
</dbReference>
<evidence type="ECO:0000256" key="10">
    <source>
        <dbReference type="RuleBase" id="RU363013"/>
    </source>
</evidence>
<sequence>MSRRPIIAGNWKMHKTITEAVDFARNLKPALAGMGDGVEVVICPAFTALAGVAEVLKDTGIAVGAQDVYWEESGAFTGEVSPGMLKDAGCRYVIAGHSERRQLFGETDEMTSEKFHHCVKCGLLPVLCVGETDIERNSGMAEAVIKRQIEAVFGTLELYRADRLIIIAYEPVWAIGTGKNATSSDAQKACASIREEIERTTDTRTAKEALVLYGGSVKSTNAKDYLSQSDIDGLLVGGASLDPEEFLSIIREAAKLIG</sequence>
<dbReference type="Pfam" id="PF00121">
    <property type="entry name" value="TIM"/>
    <property type="match status" value="1"/>
</dbReference>
<evidence type="ECO:0000256" key="2">
    <source>
        <dbReference type="ARBA" id="ARBA00007422"/>
    </source>
</evidence>
<evidence type="ECO:0000256" key="8">
    <source>
        <dbReference type="ARBA" id="ARBA00023235"/>
    </source>
</evidence>
<dbReference type="FunFam" id="3.20.20.70:FF:000016">
    <property type="entry name" value="Triosephosphate isomerase"/>
    <property type="match status" value="1"/>
</dbReference>
<evidence type="ECO:0000313" key="11">
    <source>
        <dbReference type="EMBL" id="KUK81275.1"/>
    </source>
</evidence>
<organism evidence="11 12">
    <name type="scientific">Pelotomaculum thermopropionicum</name>
    <dbReference type="NCBI Taxonomy" id="110500"/>
    <lineage>
        <taxon>Bacteria</taxon>
        <taxon>Bacillati</taxon>
        <taxon>Bacillota</taxon>
        <taxon>Clostridia</taxon>
        <taxon>Eubacteriales</taxon>
        <taxon>Desulfotomaculaceae</taxon>
        <taxon>Pelotomaculum</taxon>
    </lineage>
</organism>
<evidence type="ECO:0000256" key="1">
    <source>
        <dbReference type="ARBA" id="ARBA00004680"/>
    </source>
</evidence>
<comment type="subunit">
    <text evidence="9 10">Homodimer.</text>
</comment>
<dbReference type="SUPFAM" id="SSF51351">
    <property type="entry name" value="Triosephosphate isomerase (TIM)"/>
    <property type="match status" value="1"/>
</dbReference>
<comment type="caution">
    <text evidence="11">The sequence shown here is derived from an EMBL/GenBank/DDBJ whole genome shotgun (WGS) entry which is preliminary data.</text>
</comment>
<dbReference type="InterPro" id="IPR013785">
    <property type="entry name" value="Aldolase_TIM"/>
</dbReference>
<dbReference type="NCBIfam" id="TIGR00419">
    <property type="entry name" value="tim"/>
    <property type="match status" value="1"/>
</dbReference>
<evidence type="ECO:0000256" key="5">
    <source>
        <dbReference type="ARBA" id="ARBA00022432"/>
    </source>
</evidence>
<dbReference type="PROSITE" id="PS00171">
    <property type="entry name" value="TIM_1"/>
    <property type="match status" value="1"/>
</dbReference>
<name>A0A101HQN4_9FIRM</name>
<feature type="active site" description="Proton acceptor" evidence="9">
    <location>
        <position position="170"/>
    </location>
</feature>
<keyword evidence="8 9" id="KW-0413">Isomerase</keyword>
<evidence type="ECO:0000256" key="7">
    <source>
        <dbReference type="ARBA" id="ARBA00023152"/>
    </source>
</evidence>
<dbReference type="PROSITE" id="PS51440">
    <property type="entry name" value="TIM_2"/>
    <property type="match status" value="1"/>
</dbReference>
<keyword evidence="7 9" id="KW-0324">Glycolysis</keyword>
<dbReference type="UniPathway" id="UPA00138"/>
<dbReference type="GO" id="GO:0005829">
    <property type="term" value="C:cytosol"/>
    <property type="evidence" value="ECO:0007669"/>
    <property type="project" value="TreeGrafter"/>
</dbReference>
<feature type="binding site" evidence="9">
    <location>
        <begin position="237"/>
        <end position="238"/>
    </location>
    <ligand>
        <name>substrate</name>
    </ligand>
</feature>
<evidence type="ECO:0000256" key="9">
    <source>
        <dbReference type="HAMAP-Rule" id="MF_00147"/>
    </source>
</evidence>
<dbReference type="Proteomes" id="UP000054705">
    <property type="component" value="Unassembled WGS sequence"/>
</dbReference>
<gene>
    <name evidence="9" type="primary">tpiA</name>
    <name evidence="11" type="ORF">XD97_0690</name>
</gene>